<dbReference type="Proteomes" id="UP001596161">
    <property type="component" value="Unassembled WGS sequence"/>
</dbReference>
<dbReference type="HAMAP" id="MF_01077">
    <property type="entry name" value="RimP"/>
    <property type="match status" value="1"/>
</dbReference>
<dbReference type="EMBL" id="JBHSKT010000001">
    <property type="protein sequence ID" value="MFC5269223.1"/>
    <property type="molecule type" value="Genomic_DNA"/>
</dbReference>
<protein>
    <recommendedName>
        <fullName evidence="3">Ribosome maturation factor RimP</fullName>
    </recommendedName>
</protein>
<reference evidence="7" key="1">
    <citation type="journal article" date="2019" name="Int. J. Syst. Evol. Microbiol.">
        <title>The Global Catalogue of Microorganisms (GCM) 10K type strain sequencing project: providing services to taxonomists for standard genome sequencing and annotation.</title>
        <authorList>
            <consortium name="The Broad Institute Genomics Platform"/>
            <consortium name="The Broad Institute Genome Sequencing Center for Infectious Disease"/>
            <person name="Wu L."/>
            <person name="Ma J."/>
        </authorList>
    </citation>
    <scope>NUCLEOTIDE SEQUENCE [LARGE SCALE GENOMIC DNA]</scope>
    <source>
        <strain evidence="7">KACC 12602</strain>
    </source>
</reference>
<keyword evidence="1 3" id="KW-0963">Cytoplasm</keyword>
<dbReference type="PANTHER" id="PTHR33867:SF1">
    <property type="entry name" value="RIBOSOME MATURATION FACTOR RIMP"/>
    <property type="match status" value="1"/>
</dbReference>
<evidence type="ECO:0000313" key="7">
    <source>
        <dbReference type="Proteomes" id="UP001596161"/>
    </source>
</evidence>
<dbReference type="PANTHER" id="PTHR33867">
    <property type="entry name" value="RIBOSOME MATURATION FACTOR RIMP"/>
    <property type="match status" value="1"/>
</dbReference>
<comment type="function">
    <text evidence="3">Required for maturation of 30S ribosomal subunits.</text>
</comment>
<name>A0ABW0E7U9_9BACT</name>
<dbReference type="Gene3D" id="3.30.300.70">
    <property type="entry name" value="RimP-like superfamily, N-terminal"/>
    <property type="match status" value="1"/>
</dbReference>
<dbReference type="InterPro" id="IPR028989">
    <property type="entry name" value="RimP_N"/>
</dbReference>
<dbReference type="Pfam" id="PF17384">
    <property type="entry name" value="DUF150_C"/>
    <property type="match status" value="1"/>
</dbReference>
<sequence length="157" mass="17058">MSLTAAAVEKMLEGILPESDLFLVGVTVSDSPIKPKVTVMADGDQGISIDQCASISRRLAKRIEEQQGEEFSYVLEVTSPGIDYPLTTPRQYQRNVGRKLKLKMADGAEKVGVLNEVTENGILLTEESKGKNKKMAAEATSIPFADIVKANIVISFK</sequence>
<evidence type="ECO:0000259" key="5">
    <source>
        <dbReference type="Pfam" id="PF17384"/>
    </source>
</evidence>
<dbReference type="SUPFAM" id="SSF74942">
    <property type="entry name" value="YhbC-like, C-terminal domain"/>
    <property type="match status" value="1"/>
</dbReference>
<comment type="caution">
    <text evidence="6">The sequence shown here is derived from an EMBL/GenBank/DDBJ whole genome shotgun (WGS) entry which is preliminary data.</text>
</comment>
<dbReference type="RefSeq" id="WP_378015604.1">
    <property type="nucleotide sequence ID" value="NZ_JBHSKT010000001.1"/>
</dbReference>
<dbReference type="InterPro" id="IPR028998">
    <property type="entry name" value="RimP_C"/>
</dbReference>
<evidence type="ECO:0000256" key="2">
    <source>
        <dbReference type="ARBA" id="ARBA00022517"/>
    </source>
</evidence>
<gene>
    <name evidence="3 6" type="primary">rimP</name>
    <name evidence="6" type="ORF">ACFPIB_01290</name>
</gene>
<evidence type="ECO:0000313" key="6">
    <source>
        <dbReference type="EMBL" id="MFC5269223.1"/>
    </source>
</evidence>
<dbReference type="CDD" id="cd01734">
    <property type="entry name" value="YlxS_C"/>
    <property type="match status" value="1"/>
</dbReference>
<keyword evidence="2 3" id="KW-0690">Ribosome biogenesis</keyword>
<comment type="subcellular location">
    <subcellularLocation>
        <location evidence="3">Cytoplasm</location>
    </subcellularLocation>
</comment>
<organism evidence="6 7">
    <name type="scientific">Adhaeribacter terreus</name>
    <dbReference type="NCBI Taxonomy" id="529703"/>
    <lineage>
        <taxon>Bacteria</taxon>
        <taxon>Pseudomonadati</taxon>
        <taxon>Bacteroidota</taxon>
        <taxon>Cytophagia</taxon>
        <taxon>Cytophagales</taxon>
        <taxon>Hymenobacteraceae</taxon>
        <taxon>Adhaeribacter</taxon>
    </lineage>
</organism>
<dbReference type="InterPro" id="IPR036847">
    <property type="entry name" value="RimP_C_sf"/>
</dbReference>
<keyword evidence="7" id="KW-1185">Reference proteome</keyword>
<feature type="domain" description="Ribosome maturation factor RimP C-terminal" evidence="5">
    <location>
        <begin position="86"/>
        <end position="156"/>
    </location>
</feature>
<dbReference type="InterPro" id="IPR035956">
    <property type="entry name" value="RimP_N_sf"/>
</dbReference>
<dbReference type="InterPro" id="IPR003728">
    <property type="entry name" value="Ribosome_maturation_RimP"/>
</dbReference>
<proteinExistence type="inferred from homology"/>
<dbReference type="SUPFAM" id="SSF75420">
    <property type="entry name" value="YhbC-like, N-terminal domain"/>
    <property type="match status" value="1"/>
</dbReference>
<evidence type="ECO:0000256" key="1">
    <source>
        <dbReference type="ARBA" id="ARBA00022490"/>
    </source>
</evidence>
<feature type="domain" description="Ribosome maturation factor RimP N-terminal" evidence="4">
    <location>
        <begin position="11"/>
        <end position="83"/>
    </location>
</feature>
<comment type="similarity">
    <text evidence="3">Belongs to the RimP family.</text>
</comment>
<evidence type="ECO:0000259" key="4">
    <source>
        <dbReference type="Pfam" id="PF02576"/>
    </source>
</evidence>
<evidence type="ECO:0000256" key="3">
    <source>
        <dbReference type="HAMAP-Rule" id="MF_01077"/>
    </source>
</evidence>
<accession>A0ABW0E7U9</accession>
<dbReference type="Pfam" id="PF02576">
    <property type="entry name" value="RimP_N"/>
    <property type="match status" value="1"/>
</dbReference>